<sequence length="2083" mass="232827">MAELNEELSKWFEELQKLPSESHLLCPKISEDDVEDYKSLDDPESAISRSEKAARIEDGKRRIEITYWNSLIFGFDKSAAGKWLDEFKERIERTLRTCSECVLNWHMYRPLQLQKFSEKWNEDVILHIHDMLDRIDIGRISHNLTWAKDRIQKSEDSGVVFKKSQFGPDLPQVLIVVYEALCCMPYLSDPDHRSVFQTVFMRVQGKSYLKLEGRDPLPGMTFFLFDQKNDDRRKWAKLNWKSVDAKSISEQHFDWAVSSGLISAIHAISQKDLDQPPPEVYLEIERFWEGFETILTKLPEAIVHSRLRSMDLPPGCPDIYELLFRHIQHCRSEGVLVATIRVLTTLLKESPRSFWDSVGDARPNVIADLLFGSPVFKDLLRQSLEDCWSGFSLDPDDLVPFPTSWIQPWLASLSRDRRYDACEVLMHTLCESLAKDNSIGEPGQAACIRAVFDAINFTIRTFLDPDTRIISGSTHLYASAAFNLVGKHRNLIVSNLRPPPSSRQGWTTFKVSNAANLVLQAAMKLDMKMFAEEFQAIHDKKPVQSTIVRDSKGFWDAIVEMFDASTDQIGIAKDALLSIAPLIPVETIRPPKASNKLDESSEGFNASLTATASVLTRILTRISEVDATDLNMLFSDRLPFQVVVGLSVHDDSNLAEGSAEILKNWTGELSRSEAIQHMSRLHPEETLSSIVWTMEKVLKPPFSWGPIRPLLNMSQDVLQGLCDSTRGVLRTRSLSPKSVAIVLRWWNEQWRFVSKSCKNIESWSFCISNSIMTEFCREIMELAECLIAEDGLLSSAVARGKSEQEIMPIILAPAKDNFRGMENMIRLKDRWLVDVTVRVLCKILTRLRENELEIHAGSRKLITDACVPTSTPGKYLRSTNLNDHQRAELLQALGHDEDIRIMQLGTVPNTSDRNSAINKDGVKKQSKLDTWSKSGPPGSMGTQPQQVSRTNRDDVLDLSRSVDSPVLKQLAAQHNAIKPKVFDSKAVSALKESRLREKAEKAKRDAEAIARAKKIRGEGEHGEGTAAQNLAGARSEIMVNSSDEDSEDGSEDSDLDDQLALIVSKGQQALNEHEKKRQQALRDRLRRPVKKIRQQRTVKEMRARLIPPMDRLHNTILAWDIFHEGNDPPNGPAATEVATRYSDPVSYQATFFPLLASEAWRSFVTAKDEITSQPFGMKIASRASVDSYLEVAFTMPIIQNRERGVSEGDILLVSEDENPLINPNAKHCLARVHRTTYKKDHVEITYRVASRNNQLSSLLTPGSTVHGIKVTNMTTIEREYAALESLQYYDLMDEILKAEPSPIIRYGDERALKAQQNWALNRGQALAVLGAHDNDGFTLIQGPPGTGKTKTITAMVGSLLSEQLAQTSTGVPVALSLRPLNAPIQTAQLRPKKLLVCAPSNAAVDELVLRLKGGVKTTGGKIKPINVLRLGRSDAINAAVKDVTLDELVRIKLEGDTTKEKAKAERDKLHENAAKVKEELSKVRQQLDEARAKDDQVAQSSLSRNFDELKREQMQIGKRIDANKDSGNSLAREMEMRRRQVQQEILNSAHVICATLSGSGHEMFRNLEVEFETVIIDEAAQCVELSALIPLKYGCCKCILVGDPKQLPPTVLSQSAARFGYDQSLFVRMQQNHPKSVHLLDMQYRMHPEISRFPSQEFYEGHLQDGQDMARMRQQPWHRSLLLGPYRFFDVEGVQAKGRKGQSLVNNRELDVAMEMYDRFSREYKQCDLTGKVGIITPYKAQLFELRNRFKGRYGESITDVIEFNTTDAFQGRECEIIIFSCVRASSTGGIGFMTDIRRMNVGLTRAKSSLWILGDSRALVQGEFWKKLIEDAKARDRYTKGDIVGMFRRPLEQASPTAWATATTGGQGDIEMRDAPSVGSVVQDAQSAKLDSSASISGNMTIGPSNGGRPHPQGSSTNGKSDVSVRKGNPSVTQSTNDRVESKKRPLEGSDFPQQAPRKVASNKSRGGLMGKFGQKPIAPVKPPQDPSAMSVLGLVPPERPQAAVHADAKPKATPTISKSTGSVSSVAQASSSAADTKVRKGHRGTLCGKANKTGGHQTQSRPPPQAPRKRAKPSLFVPKKR</sequence>
<dbReference type="Pfam" id="PF13086">
    <property type="entry name" value="AAA_11"/>
    <property type="match status" value="1"/>
</dbReference>
<feature type="coiled-coil region" evidence="8">
    <location>
        <begin position="1459"/>
        <end position="1493"/>
    </location>
</feature>
<feature type="compositionally biased region" description="Polar residues" evidence="9">
    <location>
        <begin position="907"/>
        <end position="917"/>
    </location>
</feature>
<dbReference type="Pfam" id="PF13087">
    <property type="entry name" value="AAA_12"/>
    <property type="match status" value="1"/>
</dbReference>
<dbReference type="STRING" id="1081109.A0A167XTZ2"/>
<dbReference type="GO" id="GO:0005524">
    <property type="term" value="F:ATP binding"/>
    <property type="evidence" value="ECO:0007669"/>
    <property type="project" value="UniProtKB-KW"/>
</dbReference>
<evidence type="ECO:0000259" key="13">
    <source>
        <dbReference type="Pfam" id="PF23576"/>
    </source>
</evidence>
<dbReference type="Pfam" id="PF23576">
    <property type="entry name" value="SEN1_barrel"/>
    <property type="match status" value="1"/>
</dbReference>
<dbReference type="InterPro" id="IPR024481">
    <property type="entry name" value="Helicase_Sen1_N"/>
</dbReference>
<feature type="domain" description="DNA2/NAM7 helicase-like C-terminal" evidence="12">
    <location>
        <begin position="1621"/>
        <end position="1817"/>
    </location>
</feature>
<evidence type="ECO:0000256" key="7">
    <source>
        <dbReference type="ARBA" id="ARBA00023242"/>
    </source>
</evidence>
<comment type="caution">
    <text evidence="14">The sequence shown here is derived from an EMBL/GenBank/DDBJ whole genome shotgun (WGS) entry which is preliminary data.</text>
</comment>
<evidence type="ECO:0000256" key="9">
    <source>
        <dbReference type="SAM" id="MobiDB-lite"/>
    </source>
</evidence>
<dbReference type="GO" id="GO:0006369">
    <property type="term" value="P:termination of RNA polymerase II transcription"/>
    <property type="evidence" value="ECO:0007669"/>
    <property type="project" value="TreeGrafter"/>
</dbReference>
<dbReference type="GO" id="GO:0005694">
    <property type="term" value="C:chromosome"/>
    <property type="evidence" value="ECO:0007669"/>
    <property type="project" value="UniProtKB-ARBA"/>
</dbReference>
<dbReference type="FunFam" id="3.40.50.300:FF:000326">
    <property type="entry name" value="P-loop containing nucleoside triphosphate hydrolase"/>
    <property type="match status" value="1"/>
</dbReference>
<dbReference type="InterPro" id="IPR041679">
    <property type="entry name" value="DNA2/NAM7-like_C"/>
</dbReference>
<evidence type="ECO:0000256" key="6">
    <source>
        <dbReference type="ARBA" id="ARBA00022840"/>
    </source>
</evidence>
<feature type="compositionally biased region" description="Low complexity" evidence="9">
    <location>
        <begin position="1855"/>
        <end position="1865"/>
    </location>
</feature>
<keyword evidence="7" id="KW-0539">Nucleus</keyword>
<feature type="domain" description="DNA2/NAM7 helicase helicase" evidence="11">
    <location>
        <begin position="1320"/>
        <end position="1614"/>
    </location>
</feature>
<feature type="region of interest" description="Disordered" evidence="9">
    <location>
        <begin position="907"/>
        <end position="952"/>
    </location>
</feature>
<dbReference type="EMBL" id="AZGY01000021">
    <property type="protein sequence ID" value="KZZ90464.1"/>
    <property type="molecule type" value="Genomic_DNA"/>
</dbReference>
<name>A0A167XTZ2_9HYPO</name>
<evidence type="ECO:0000256" key="5">
    <source>
        <dbReference type="ARBA" id="ARBA00022806"/>
    </source>
</evidence>
<dbReference type="OrthoDB" id="6513042at2759"/>
<dbReference type="GO" id="GO:0001147">
    <property type="term" value="F:transcription termination site sequence-specific DNA binding"/>
    <property type="evidence" value="ECO:0007669"/>
    <property type="project" value="TreeGrafter"/>
</dbReference>
<evidence type="ECO:0000256" key="2">
    <source>
        <dbReference type="ARBA" id="ARBA00007913"/>
    </source>
</evidence>
<dbReference type="Gene3D" id="3.40.50.300">
    <property type="entry name" value="P-loop containing nucleotide triphosphate hydrolases"/>
    <property type="match status" value="2"/>
</dbReference>
<dbReference type="GO" id="GO:0016787">
    <property type="term" value="F:hydrolase activity"/>
    <property type="evidence" value="ECO:0007669"/>
    <property type="project" value="UniProtKB-KW"/>
</dbReference>
<gene>
    <name evidence="14" type="ORF">AAL_07150</name>
</gene>
<dbReference type="SUPFAM" id="SSF52540">
    <property type="entry name" value="P-loop containing nucleoside triphosphate hydrolases"/>
    <property type="match status" value="1"/>
</dbReference>
<dbReference type="Proteomes" id="UP000078544">
    <property type="component" value="Unassembled WGS sequence"/>
</dbReference>
<dbReference type="FunFam" id="3.40.50.300:FF:001152">
    <property type="entry name" value="tRNA-splicing endonuclease, putative"/>
    <property type="match status" value="1"/>
</dbReference>
<evidence type="ECO:0000313" key="14">
    <source>
        <dbReference type="EMBL" id="KZZ90464.1"/>
    </source>
</evidence>
<keyword evidence="5" id="KW-0347">Helicase</keyword>
<feature type="domain" description="Helicase SEN1 beta-barrel" evidence="13">
    <location>
        <begin position="1171"/>
        <end position="1270"/>
    </location>
</feature>
<dbReference type="Pfam" id="PF12726">
    <property type="entry name" value="SEN1_N"/>
    <property type="match status" value="1"/>
</dbReference>
<dbReference type="InterPro" id="IPR047187">
    <property type="entry name" value="SF1_C_Upf1"/>
</dbReference>
<dbReference type="InterPro" id="IPR041677">
    <property type="entry name" value="DNA2/NAM7_AAA_11"/>
</dbReference>
<evidence type="ECO:0000256" key="8">
    <source>
        <dbReference type="SAM" id="Coils"/>
    </source>
</evidence>
<dbReference type="PANTHER" id="PTHR10887:SF495">
    <property type="entry name" value="HELICASE SENATAXIN ISOFORM X1-RELATED"/>
    <property type="match status" value="1"/>
</dbReference>
<dbReference type="GO" id="GO:0004386">
    <property type="term" value="F:helicase activity"/>
    <property type="evidence" value="ECO:0007669"/>
    <property type="project" value="UniProtKB-KW"/>
</dbReference>
<feature type="compositionally biased region" description="Basic residues" evidence="9">
    <location>
        <begin position="2069"/>
        <end position="2083"/>
    </location>
</feature>
<evidence type="ECO:0000256" key="4">
    <source>
        <dbReference type="ARBA" id="ARBA00022801"/>
    </source>
</evidence>
<feature type="compositionally biased region" description="Low complexity" evidence="9">
    <location>
        <begin position="2024"/>
        <end position="2036"/>
    </location>
</feature>
<keyword evidence="3" id="KW-0547">Nucleotide-binding</keyword>
<evidence type="ECO:0000259" key="12">
    <source>
        <dbReference type="Pfam" id="PF13087"/>
    </source>
</evidence>
<dbReference type="PANTHER" id="PTHR10887">
    <property type="entry name" value="DNA2/NAM7 HELICASE FAMILY"/>
    <property type="match status" value="1"/>
</dbReference>
<comment type="similarity">
    <text evidence="2">Belongs to the DNA2/NAM7 helicase family.</text>
</comment>
<evidence type="ECO:0000256" key="1">
    <source>
        <dbReference type="ARBA" id="ARBA00004123"/>
    </source>
</evidence>
<feature type="region of interest" description="Disordered" evidence="9">
    <location>
        <begin position="1855"/>
        <end position="2083"/>
    </location>
</feature>
<keyword evidence="6" id="KW-0067">ATP-binding</keyword>
<dbReference type="InterPro" id="IPR045055">
    <property type="entry name" value="DNA2/NAM7-like"/>
</dbReference>
<dbReference type="InterPro" id="IPR056474">
    <property type="entry name" value="SEN1_barrel"/>
</dbReference>
<accession>A0A167XTZ2</accession>
<evidence type="ECO:0000259" key="10">
    <source>
        <dbReference type="Pfam" id="PF12726"/>
    </source>
</evidence>
<comment type="subcellular location">
    <subcellularLocation>
        <location evidence="1">Nucleus</location>
    </subcellularLocation>
</comment>
<feature type="compositionally biased region" description="Basic and acidic residues" evidence="9">
    <location>
        <begin position="1013"/>
        <end position="1023"/>
    </location>
</feature>
<keyword evidence="8" id="KW-0175">Coiled coil</keyword>
<proteinExistence type="inferred from homology"/>
<feature type="domain" description="Helicase Sen1 N-terminal" evidence="10">
    <location>
        <begin position="88"/>
        <end position="838"/>
    </location>
</feature>
<organism evidence="14 15">
    <name type="scientific">Moelleriella libera RCEF 2490</name>
    <dbReference type="NCBI Taxonomy" id="1081109"/>
    <lineage>
        <taxon>Eukaryota</taxon>
        <taxon>Fungi</taxon>
        <taxon>Dikarya</taxon>
        <taxon>Ascomycota</taxon>
        <taxon>Pezizomycotina</taxon>
        <taxon>Sordariomycetes</taxon>
        <taxon>Hypocreomycetidae</taxon>
        <taxon>Hypocreales</taxon>
        <taxon>Clavicipitaceae</taxon>
        <taxon>Moelleriella</taxon>
    </lineage>
</organism>
<protein>
    <submittedName>
        <fullName evidence="14">Uncharacterized protein</fullName>
    </submittedName>
</protein>
<dbReference type="CDD" id="cd18808">
    <property type="entry name" value="SF1_C_Upf1"/>
    <property type="match status" value="1"/>
</dbReference>
<feature type="compositionally biased region" description="Polar residues" evidence="9">
    <location>
        <begin position="1884"/>
        <end position="1905"/>
    </location>
</feature>
<evidence type="ECO:0000313" key="15">
    <source>
        <dbReference type="Proteomes" id="UP000078544"/>
    </source>
</evidence>
<dbReference type="InterPro" id="IPR027417">
    <property type="entry name" value="P-loop_NTPase"/>
</dbReference>
<evidence type="ECO:0000256" key="3">
    <source>
        <dbReference type="ARBA" id="ARBA00022741"/>
    </source>
</evidence>
<keyword evidence="15" id="KW-1185">Reference proteome</keyword>
<evidence type="ECO:0000259" key="11">
    <source>
        <dbReference type="Pfam" id="PF13086"/>
    </source>
</evidence>
<dbReference type="CDD" id="cd18042">
    <property type="entry name" value="DEXXQc_SETX"/>
    <property type="match status" value="1"/>
</dbReference>
<feature type="compositionally biased region" description="Polar residues" evidence="9">
    <location>
        <begin position="940"/>
        <end position="949"/>
    </location>
</feature>
<reference evidence="14 15" key="1">
    <citation type="journal article" date="2016" name="Genome Biol. Evol.">
        <title>Divergent and convergent evolution of fungal pathogenicity.</title>
        <authorList>
            <person name="Shang Y."/>
            <person name="Xiao G."/>
            <person name="Zheng P."/>
            <person name="Cen K."/>
            <person name="Zhan S."/>
            <person name="Wang C."/>
        </authorList>
    </citation>
    <scope>NUCLEOTIDE SEQUENCE [LARGE SCALE GENOMIC DNA]</scope>
    <source>
        <strain evidence="14 15">RCEF 2490</strain>
    </source>
</reference>
<dbReference type="GO" id="GO:0016604">
    <property type="term" value="C:nuclear body"/>
    <property type="evidence" value="ECO:0007669"/>
    <property type="project" value="TreeGrafter"/>
</dbReference>
<feature type="region of interest" description="Disordered" evidence="9">
    <location>
        <begin position="1013"/>
        <end position="1034"/>
    </location>
</feature>
<feature type="compositionally biased region" description="Basic and acidic residues" evidence="9">
    <location>
        <begin position="1939"/>
        <end position="1949"/>
    </location>
</feature>
<keyword evidence="4" id="KW-0378">Hydrolase</keyword>